<dbReference type="GO" id="GO:0009982">
    <property type="term" value="F:pseudouridine synthase activity"/>
    <property type="evidence" value="ECO:0007669"/>
    <property type="project" value="InterPro"/>
</dbReference>
<evidence type="ECO:0000313" key="3">
    <source>
        <dbReference type="Proteomes" id="UP000280881"/>
    </source>
</evidence>
<evidence type="ECO:0000256" key="1">
    <source>
        <dbReference type="ARBA" id="ARBA00022694"/>
    </source>
</evidence>
<sequence>MREVKFLWKKREAEDFIVKEISEFEIDEEGSHYLYLLAKRNYTTREVSKRFNLSYAGMKDKFALTFQKVSSSEFLGNLISEKEDQRWFILKFLGKIRRKVKIGQLKGNKFAVKVEGFNFKERKAFINYYDVQRIGGNWFRGKELLKRLLDKPRRRLKWSENLLLDSYLSYLWNRSLELYLIDRFTGYYIFDGEERFFIPESLEERIDGLPKFWTVLGYKKKLLTSALYYREVLKGEGFSLDEVLEGLRALGIKGDYRMTYVLVKDFKVIGKYAFFFLPKGSFATMFLKHIQAV</sequence>
<dbReference type="InterPro" id="IPR001656">
    <property type="entry name" value="PsdUridine_synth_TruD"/>
</dbReference>
<dbReference type="InterPro" id="IPR020103">
    <property type="entry name" value="PsdUridine_synth_cat_dom_sf"/>
</dbReference>
<dbReference type="InterPro" id="IPR020119">
    <property type="entry name" value="PsdUridine_synth_TruD_CS"/>
</dbReference>
<dbReference type="PANTHER" id="PTHR47811:SF1">
    <property type="entry name" value="TRNA PSEUDOURIDINE SYNTHASE D"/>
    <property type="match status" value="1"/>
</dbReference>
<keyword evidence="1" id="KW-0819">tRNA processing</keyword>
<dbReference type="PROSITE" id="PS01268">
    <property type="entry name" value="UPF0024"/>
    <property type="match status" value="1"/>
</dbReference>
<protein>
    <submittedName>
        <fullName evidence="2">TruD family tRNA pseudouridine synthase</fullName>
    </submittedName>
</protein>
<keyword evidence="3" id="KW-1185">Reference proteome</keyword>
<proteinExistence type="predicted"/>
<gene>
    <name evidence="2" type="ORF">C7457_1618</name>
</gene>
<dbReference type="Proteomes" id="UP000280881">
    <property type="component" value="Unassembled WGS sequence"/>
</dbReference>
<dbReference type="Pfam" id="PF01142">
    <property type="entry name" value="TruD"/>
    <property type="match status" value="1"/>
</dbReference>
<comment type="caution">
    <text evidence="2">The sequence shown here is derived from an EMBL/GenBank/DDBJ whole genome shotgun (WGS) entry which is preliminary data.</text>
</comment>
<reference evidence="2 3" key="1">
    <citation type="submission" date="2018-10" db="EMBL/GenBank/DDBJ databases">
        <title>Genomic Encyclopedia of Type Strains, Phase IV (KMG-IV): sequencing the most valuable type-strain genomes for metagenomic binning, comparative biology and taxonomic classification.</title>
        <authorList>
            <person name="Goeker M."/>
        </authorList>
    </citation>
    <scope>NUCLEOTIDE SEQUENCE [LARGE SCALE GENOMIC DNA]</scope>
    <source>
        <strain evidence="2 3">DSM 15521</strain>
    </source>
</reference>
<dbReference type="GO" id="GO:0005829">
    <property type="term" value="C:cytosol"/>
    <property type="evidence" value="ECO:0007669"/>
    <property type="project" value="TreeGrafter"/>
</dbReference>
<name>A0A420W5L8_9BACT</name>
<dbReference type="InterPro" id="IPR050170">
    <property type="entry name" value="TruD_pseudoU_synthase"/>
</dbReference>
<organism evidence="2 3">
    <name type="scientific">Thermovibrio guaymasensis</name>
    <dbReference type="NCBI Taxonomy" id="240167"/>
    <lineage>
        <taxon>Bacteria</taxon>
        <taxon>Pseudomonadati</taxon>
        <taxon>Aquificota</taxon>
        <taxon>Aquificia</taxon>
        <taxon>Desulfurobacteriales</taxon>
        <taxon>Desulfurobacteriaceae</taxon>
        <taxon>Thermovibrio</taxon>
    </lineage>
</organism>
<dbReference type="SUPFAM" id="SSF55120">
    <property type="entry name" value="Pseudouridine synthase"/>
    <property type="match status" value="1"/>
</dbReference>
<dbReference type="GO" id="GO:0003723">
    <property type="term" value="F:RNA binding"/>
    <property type="evidence" value="ECO:0007669"/>
    <property type="project" value="InterPro"/>
</dbReference>
<dbReference type="GO" id="GO:0008033">
    <property type="term" value="P:tRNA processing"/>
    <property type="evidence" value="ECO:0007669"/>
    <property type="project" value="UniProtKB-KW"/>
</dbReference>
<dbReference type="InterPro" id="IPR042214">
    <property type="entry name" value="TruD_catalytic"/>
</dbReference>
<dbReference type="OrthoDB" id="10810at2"/>
<evidence type="ECO:0000313" key="2">
    <source>
        <dbReference type="EMBL" id="RKQ60357.1"/>
    </source>
</evidence>
<dbReference type="RefSeq" id="WP_121171846.1">
    <property type="nucleotide sequence ID" value="NZ_RBIE01000005.1"/>
</dbReference>
<dbReference type="GO" id="GO:0140098">
    <property type="term" value="F:catalytic activity, acting on RNA"/>
    <property type="evidence" value="ECO:0007669"/>
    <property type="project" value="UniProtKB-ARBA"/>
</dbReference>
<dbReference type="EMBL" id="RBIE01000005">
    <property type="protein sequence ID" value="RKQ60357.1"/>
    <property type="molecule type" value="Genomic_DNA"/>
</dbReference>
<dbReference type="PANTHER" id="PTHR47811">
    <property type="entry name" value="TRNA PSEUDOURIDINE SYNTHASE D"/>
    <property type="match status" value="1"/>
</dbReference>
<dbReference type="Gene3D" id="3.30.2350.20">
    <property type="entry name" value="TruD, catalytic domain"/>
    <property type="match status" value="2"/>
</dbReference>
<dbReference type="GO" id="GO:0001522">
    <property type="term" value="P:pseudouridine synthesis"/>
    <property type="evidence" value="ECO:0007669"/>
    <property type="project" value="InterPro"/>
</dbReference>
<accession>A0A420W5L8</accession>
<dbReference type="AlphaFoldDB" id="A0A420W5L8"/>